<accession>A0ABV1JS46</accession>
<dbReference type="Proteomes" id="UP001464923">
    <property type="component" value="Unassembled WGS sequence"/>
</dbReference>
<dbReference type="RefSeq" id="WP_345652778.1">
    <property type="nucleotide sequence ID" value="NZ_BAABLY010000082.1"/>
</dbReference>
<name>A0ABV1JS46_9PSEU</name>
<gene>
    <name evidence="1" type="ORF">WHI96_08010</name>
</gene>
<dbReference type="EMBL" id="JBEDNP010000004">
    <property type="protein sequence ID" value="MEQ3538762.1"/>
    <property type="molecule type" value="Genomic_DNA"/>
</dbReference>
<protein>
    <submittedName>
        <fullName evidence="1">Uncharacterized protein</fullName>
    </submittedName>
</protein>
<comment type="caution">
    <text evidence="1">The sequence shown here is derived from an EMBL/GenBank/DDBJ whole genome shotgun (WGS) entry which is preliminary data.</text>
</comment>
<sequence length="66" mass="6932">MTLGGAALLGGVVAFSIAASWAIVRIMLPSPRQQAESDALLDRVAERVAAGEEPSEALLDELGRQR</sequence>
<proteinExistence type="predicted"/>
<evidence type="ECO:0000313" key="1">
    <source>
        <dbReference type="EMBL" id="MEQ3538762.1"/>
    </source>
</evidence>
<reference evidence="1 2" key="1">
    <citation type="submission" date="2024-03" db="EMBL/GenBank/DDBJ databases">
        <title>Draft genome sequence of Pseudonocardia tropica JCM 19149.</title>
        <authorList>
            <person name="Butdee W."/>
            <person name="Duangmal K."/>
        </authorList>
    </citation>
    <scope>NUCLEOTIDE SEQUENCE [LARGE SCALE GENOMIC DNA]</scope>
    <source>
        <strain evidence="1 2">JCM 19149</strain>
    </source>
</reference>
<evidence type="ECO:0000313" key="2">
    <source>
        <dbReference type="Proteomes" id="UP001464923"/>
    </source>
</evidence>
<organism evidence="1 2">
    <name type="scientific">Pseudonocardia tropica</name>
    <dbReference type="NCBI Taxonomy" id="681289"/>
    <lineage>
        <taxon>Bacteria</taxon>
        <taxon>Bacillati</taxon>
        <taxon>Actinomycetota</taxon>
        <taxon>Actinomycetes</taxon>
        <taxon>Pseudonocardiales</taxon>
        <taxon>Pseudonocardiaceae</taxon>
        <taxon>Pseudonocardia</taxon>
    </lineage>
</organism>
<keyword evidence="2" id="KW-1185">Reference proteome</keyword>